<accession>A0ABU3L8F8</accession>
<feature type="signal peptide" evidence="1">
    <location>
        <begin position="1"/>
        <end position="33"/>
    </location>
</feature>
<dbReference type="RefSeq" id="WP_314016073.1">
    <property type="nucleotide sequence ID" value="NZ_JAVTTP010000001.1"/>
</dbReference>
<dbReference type="InterPro" id="IPR008969">
    <property type="entry name" value="CarboxyPept-like_regulatory"/>
</dbReference>
<evidence type="ECO:0000313" key="2">
    <source>
        <dbReference type="EMBL" id="MDT7829848.1"/>
    </source>
</evidence>
<gene>
    <name evidence="2" type="ORF">RQM65_14330</name>
</gene>
<comment type="caution">
    <text evidence="2">The sequence shown here is derived from an EMBL/GenBank/DDBJ whole genome shotgun (WGS) entry which is preliminary data.</text>
</comment>
<organism evidence="2 3">
    <name type="scientific">Pricia mediterranea</name>
    <dbReference type="NCBI Taxonomy" id="3076079"/>
    <lineage>
        <taxon>Bacteria</taxon>
        <taxon>Pseudomonadati</taxon>
        <taxon>Bacteroidota</taxon>
        <taxon>Flavobacteriia</taxon>
        <taxon>Flavobacteriales</taxon>
        <taxon>Flavobacteriaceae</taxon>
        <taxon>Pricia</taxon>
    </lineage>
</organism>
<feature type="chain" id="PRO_5047101293" evidence="1">
    <location>
        <begin position="34"/>
        <end position="450"/>
    </location>
</feature>
<dbReference type="Pfam" id="PF13715">
    <property type="entry name" value="CarbopepD_reg_2"/>
    <property type="match status" value="1"/>
</dbReference>
<evidence type="ECO:0000256" key="1">
    <source>
        <dbReference type="SAM" id="SignalP"/>
    </source>
</evidence>
<proteinExistence type="predicted"/>
<evidence type="ECO:0000313" key="3">
    <source>
        <dbReference type="Proteomes" id="UP001250656"/>
    </source>
</evidence>
<keyword evidence="3" id="KW-1185">Reference proteome</keyword>
<name>A0ABU3L8F8_9FLAO</name>
<dbReference type="EMBL" id="JAVTTP010000001">
    <property type="protein sequence ID" value="MDT7829848.1"/>
    <property type="molecule type" value="Genomic_DNA"/>
</dbReference>
<reference evidence="2 3" key="1">
    <citation type="submission" date="2023-09" db="EMBL/GenBank/DDBJ databases">
        <title>Novel taxa isolated from Blanes Bay.</title>
        <authorList>
            <person name="Rey-Velasco X."/>
            <person name="Lucena T."/>
        </authorList>
    </citation>
    <scope>NUCLEOTIDE SEQUENCE [LARGE SCALE GENOMIC DNA]</scope>
    <source>
        <strain evidence="2 3">S334</strain>
    </source>
</reference>
<keyword evidence="1" id="KW-0732">Signal</keyword>
<dbReference type="Gene3D" id="2.60.40.1120">
    <property type="entry name" value="Carboxypeptidase-like, regulatory domain"/>
    <property type="match status" value="1"/>
</dbReference>
<dbReference type="SUPFAM" id="SSF49464">
    <property type="entry name" value="Carboxypeptidase regulatory domain-like"/>
    <property type="match status" value="1"/>
</dbReference>
<protein>
    <submittedName>
        <fullName evidence="2">Carboxypeptidase-like regulatory domain-containing protein</fullName>
    </submittedName>
</protein>
<dbReference type="Proteomes" id="UP001250656">
    <property type="component" value="Unassembled WGS sequence"/>
</dbReference>
<sequence>MKNKTNKIPKKSWLAACIFLSLIWVTATPSAFAFYQNVQQEPQDQSFKEYKGEVIGNDTNKSLVFATVAIEGTNVSTITNADGEFALKVPSDMADDPLDSNVLVSFLGYTTKSIPLVQFDENGNNEIKLRVSVTELPEVNVEVPKDAEALVRETLKRKGDNYFDDPTLMTAFYRETIKKRRRNVSLSEAVVNIYKTPYTSYKKDGVKLYKARKSTDYSRLDTVALKLQGGPFNALFVDVMKYPEYIFTDETLNNYDFSFDRSTRVNDRLIYVVNFKQLESILDPLYQGKLYIDAENKILTSAIFSLNITDRDRAARMFVRKKPSNARVWPTEVAYRVDYREKNGRWYYGYSNVLMTFKINWDKRLFNSVYSMTCEMAVTDWKKNKDSDFPRARERMKSSIILADEAIGFSDPNFWGEYNIIEPDKSIESAIDKIRRQLQRSGNNGGTSAR</sequence>